<dbReference type="GO" id="GO:0022857">
    <property type="term" value="F:transmembrane transporter activity"/>
    <property type="evidence" value="ECO:0007669"/>
    <property type="project" value="TreeGrafter"/>
</dbReference>
<dbReference type="Proteomes" id="UP000440498">
    <property type="component" value="Unassembled WGS sequence"/>
</dbReference>
<organism evidence="9 10">
    <name type="scientific">Rugamonas aquatica</name>
    <dbReference type="NCBI Taxonomy" id="2743357"/>
    <lineage>
        <taxon>Bacteria</taxon>
        <taxon>Pseudomonadati</taxon>
        <taxon>Pseudomonadota</taxon>
        <taxon>Betaproteobacteria</taxon>
        <taxon>Burkholderiales</taxon>
        <taxon>Oxalobacteraceae</taxon>
        <taxon>Telluria group</taxon>
        <taxon>Rugamonas</taxon>
    </lineage>
</organism>
<evidence type="ECO:0000256" key="6">
    <source>
        <dbReference type="SAM" id="Phobius"/>
    </source>
</evidence>
<dbReference type="Pfam" id="PF12704">
    <property type="entry name" value="MacB_PCD"/>
    <property type="match status" value="1"/>
</dbReference>
<keyword evidence="10" id="KW-1185">Reference proteome</keyword>
<feature type="domain" description="MacB-like periplasmic core" evidence="8">
    <location>
        <begin position="19"/>
        <end position="227"/>
    </location>
</feature>
<reference evidence="9 10" key="1">
    <citation type="submission" date="2019-10" db="EMBL/GenBank/DDBJ databases">
        <title>Two novel species isolated from a subtropical stream in China.</title>
        <authorList>
            <person name="Lu H."/>
        </authorList>
    </citation>
    <scope>NUCLEOTIDE SEQUENCE [LARGE SCALE GENOMIC DNA]</scope>
    <source>
        <strain evidence="9 10">FT29W</strain>
    </source>
</reference>
<evidence type="ECO:0000313" key="9">
    <source>
        <dbReference type="EMBL" id="MQA39476.1"/>
    </source>
</evidence>
<dbReference type="AlphaFoldDB" id="A0A6A7N378"/>
<accession>A0A6A7N378</accession>
<keyword evidence="4 6" id="KW-1133">Transmembrane helix</keyword>
<dbReference type="InterPro" id="IPR003838">
    <property type="entry name" value="ABC3_permease_C"/>
</dbReference>
<evidence type="ECO:0000256" key="3">
    <source>
        <dbReference type="ARBA" id="ARBA00022692"/>
    </source>
</evidence>
<dbReference type="InterPro" id="IPR050250">
    <property type="entry name" value="Macrolide_Exporter_MacB"/>
</dbReference>
<gene>
    <name evidence="9" type="ORF">GEV02_15075</name>
</gene>
<keyword evidence="5 6" id="KW-0472">Membrane</keyword>
<dbReference type="GO" id="GO:0005886">
    <property type="term" value="C:plasma membrane"/>
    <property type="evidence" value="ECO:0007669"/>
    <property type="project" value="UniProtKB-SubCell"/>
</dbReference>
<feature type="transmembrane region" description="Helical" evidence="6">
    <location>
        <begin position="302"/>
        <end position="329"/>
    </location>
</feature>
<comment type="caution">
    <text evidence="9">The sequence shown here is derived from an EMBL/GenBank/DDBJ whole genome shotgun (WGS) entry which is preliminary data.</text>
</comment>
<sequence length="388" mass="41630">MKIPLSYVARNLWARRLTTALTGAGLALVVFVFATVLMLDEGLRNTMVTTGEYDNVILIRRSADTEVQSGVDRTQASVASSHPAIARGADGQPLLSKETVVLISLNKRGSAKPSNVIIRGISERGMMLRPQVKLTAGRMFRPGASEIIAGASIARRFEGAGIGETLRFGQREWTVVGLFDAGNSGFDSEIWGDADQLMPAFRRNAYSAMVLRLAGTSLFDGFKKDIESDPRLTLDAKREQTFYSDQSKALSTFISVLGLILSVIFSIGAMIGATITMYASVANRVGEIGTLRALGFQRRSILAAFLAESMLLAVAGGALGLACASLMQFLSFSTTNFQSFSELAFGFRLTPAIVVKTLMFSLAMGVVGGFLPALRAARMKIVDALRAA</sequence>
<name>A0A6A7N378_9BURK</name>
<dbReference type="EMBL" id="WHUG01000005">
    <property type="protein sequence ID" value="MQA39476.1"/>
    <property type="molecule type" value="Genomic_DNA"/>
</dbReference>
<keyword evidence="2" id="KW-1003">Cell membrane</keyword>
<proteinExistence type="predicted"/>
<evidence type="ECO:0000259" key="7">
    <source>
        <dbReference type="Pfam" id="PF02687"/>
    </source>
</evidence>
<evidence type="ECO:0000313" key="10">
    <source>
        <dbReference type="Proteomes" id="UP000440498"/>
    </source>
</evidence>
<feature type="transmembrane region" description="Helical" evidence="6">
    <location>
        <begin position="253"/>
        <end position="281"/>
    </location>
</feature>
<keyword evidence="3 6" id="KW-0812">Transmembrane</keyword>
<feature type="transmembrane region" description="Helical" evidence="6">
    <location>
        <begin position="20"/>
        <end position="39"/>
    </location>
</feature>
<feature type="transmembrane region" description="Helical" evidence="6">
    <location>
        <begin position="349"/>
        <end position="371"/>
    </location>
</feature>
<dbReference type="PANTHER" id="PTHR30572">
    <property type="entry name" value="MEMBRANE COMPONENT OF TRANSPORTER-RELATED"/>
    <property type="match status" value="1"/>
</dbReference>
<protein>
    <submittedName>
        <fullName evidence="9">FtsX-like permease family protein</fullName>
    </submittedName>
</protein>
<evidence type="ECO:0000256" key="5">
    <source>
        <dbReference type="ARBA" id="ARBA00023136"/>
    </source>
</evidence>
<dbReference type="InterPro" id="IPR025857">
    <property type="entry name" value="MacB_PCD"/>
</dbReference>
<feature type="domain" description="ABC3 transporter permease C-terminal" evidence="7">
    <location>
        <begin position="260"/>
        <end position="380"/>
    </location>
</feature>
<comment type="subcellular location">
    <subcellularLocation>
        <location evidence="1">Cell membrane</location>
        <topology evidence="1">Multi-pass membrane protein</topology>
    </subcellularLocation>
</comment>
<dbReference type="RefSeq" id="WP_152838775.1">
    <property type="nucleotide sequence ID" value="NZ_WHUG01000005.1"/>
</dbReference>
<evidence type="ECO:0000256" key="4">
    <source>
        <dbReference type="ARBA" id="ARBA00022989"/>
    </source>
</evidence>
<evidence type="ECO:0000259" key="8">
    <source>
        <dbReference type="Pfam" id="PF12704"/>
    </source>
</evidence>
<evidence type="ECO:0000256" key="2">
    <source>
        <dbReference type="ARBA" id="ARBA00022475"/>
    </source>
</evidence>
<dbReference type="Pfam" id="PF02687">
    <property type="entry name" value="FtsX"/>
    <property type="match status" value="1"/>
</dbReference>
<evidence type="ECO:0000256" key="1">
    <source>
        <dbReference type="ARBA" id="ARBA00004651"/>
    </source>
</evidence>
<dbReference type="PANTHER" id="PTHR30572:SF15">
    <property type="entry name" value="ABC TRANSPORTER PERMEASE"/>
    <property type="match status" value="1"/>
</dbReference>